<dbReference type="EMBL" id="CP031093">
    <property type="protein sequence ID" value="QCF25686.1"/>
    <property type="molecule type" value="Genomic_DNA"/>
</dbReference>
<reference evidence="15 16" key="1">
    <citation type="submission" date="2018-07" db="EMBL/GenBank/DDBJ databases">
        <title>Marsedoiliclastica nanhaica gen. nov. sp. nov., a novel marine hydrocarbonoclastic bacterium isolated from an in-situ enriched hydrocarbon-degrading consortium in deep-sea sediment.</title>
        <authorList>
            <person name="Dong C."/>
            <person name="Ma T."/>
            <person name="Liu R."/>
            <person name="Shao Z."/>
        </authorList>
    </citation>
    <scope>NUCLEOTIDE SEQUENCE [LARGE SCALE GENOMIC DNA]</scope>
    <source>
        <strain evidence="16">soil36-7</strain>
    </source>
</reference>
<gene>
    <name evidence="13 15" type="primary">flhB</name>
    <name evidence="15" type="ORF">soil367_07010</name>
</gene>
<keyword evidence="11 13" id="KW-1006">Bacterial flagellum protein export</keyword>
<evidence type="ECO:0000313" key="16">
    <source>
        <dbReference type="Proteomes" id="UP000298049"/>
    </source>
</evidence>
<dbReference type="Pfam" id="PF01312">
    <property type="entry name" value="Bac_export_2"/>
    <property type="match status" value="1"/>
</dbReference>
<dbReference type="GO" id="GO:0005886">
    <property type="term" value="C:plasma membrane"/>
    <property type="evidence" value="ECO:0007669"/>
    <property type="project" value="UniProtKB-SubCell"/>
</dbReference>
<evidence type="ECO:0000256" key="12">
    <source>
        <dbReference type="ARBA" id="ARBA00025078"/>
    </source>
</evidence>
<dbReference type="AlphaFoldDB" id="A0A4P7XFI0"/>
<dbReference type="SUPFAM" id="SSF160544">
    <property type="entry name" value="EscU C-terminal domain-like"/>
    <property type="match status" value="1"/>
</dbReference>
<keyword evidence="4 13" id="KW-0813">Transport</keyword>
<keyword evidence="8 13" id="KW-0653">Protein transport</keyword>
<dbReference type="KEGG" id="hmi:soil367_07010"/>
<keyword evidence="15" id="KW-0282">Flagellum</keyword>
<dbReference type="InterPro" id="IPR006135">
    <property type="entry name" value="T3SS_substrate_exporter"/>
</dbReference>
<comment type="similarity">
    <text evidence="2 13">Belongs to the type III secretion exporter family.</text>
</comment>
<feature type="transmembrane region" description="Helical" evidence="13">
    <location>
        <begin position="38"/>
        <end position="60"/>
    </location>
</feature>
<feature type="transmembrane region" description="Helical" evidence="13">
    <location>
        <begin position="98"/>
        <end position="124"/>
    </location>
</feature>
<keyword evidence="15" id="KW-0966">Cell projection</keyword>
<dbReference type="OrthoDB" id="9807950at2"/>
<dbReference type="PANTHER" id="PTHR30531">
    <property type="entry name" value="FLAGELLAR BIOSYNTHETIC PROTEIN FLHB"/>
    <property type="match status" value="1"/>
</dbReference>
<evidence type="ECO:0000256" key="4">
    <source>
        <dbReference type="ARBA" id="ARBA00022448"/>
    </source>
</evidence>
<keyword evidence="5 13" id="KW-1003">Cell membrane</keyword>
<keyword evidence="16" id="KW-1185">Reference proteome</keyword>
<protein>
    <recommendedName>
        <fullName evidence="3 13">Flagellar biosynthetic protein FlhB</fullName>
    </recommendedName>
</protein>
<feature type="transmembrane region" description="Helical" evidence="13">
    <location>
        <begin position="145"/>
        <end position="168"/>
    </location>
</feature>
<dbReference type="GO" id="GO:0009306">
    <property type="term" value="P:protein secretion"/>
    <property type="evidence" value="ECO:0007669"/>
    <property type="project" value="InterPro"/>
</dbReference>
<dbReference type="GO" id="GO:0044780">
    <property type="term" value="P:bacterial-type flagellum assembly"/>
    <property type="evidence" value="ECO:0007669"/>
    <property type="project" value="InterPro"/>
</dbReference>
<sequence>MAEDSSGGQEKTEDPTQRRLDKSREDGQVARSRELGTMAVLMTGAAGLMIFGGSIGSGMMDIMRDNFALSRSAIEQPGQMMEHLRDAGWHMGLLTLPLLVILSISAIVGTIGIGGILLSGKALLPKFSRMNPVSGLKKMIGPNSLVELVKSIAKVSLVLTIALTVLNMRVEDLLAMEWEAPEPAIEHMLWTVGWTFFLLSCSMILVAAIDVPFQIYSHQKKLKMTKQEVKDEFKETEGKPEVKGRIRRLQMEMSQRRMMQDVPTADVVITNPTHYAVALKYDAKSMGAPIVVAKGADEIALTIGRIARENKVELLQSPPLTRAIYHSTEIGGEIPGGLYIAVAQVLAYLYQLRQYRRGQGDRPPKPDTPIPDELRRDS</sequence>
<feature type="transmembrane region" description="Helical" evidence="13">
    <location>
        <begin position="188"/>
        <end position="213"/>
    </location>
</feature>
<keyword evidence="7 13" id="KW-1005">Bacterial flagellum biogenesis</keyword>
<evidence type="ECO:0000256" key="9">
    <source>
        <dbReference type="ARBA" id="ARBA00022989"/>
    </source>
</evidence>
<evidence type="ECO:0000256" key="2">
    <source>
        <dbReference type="ARBA" id="ARBA00010690"/>
    </source>
</evidence>
<evidence type="ECO:0000256" key="10">
    <source>
        <dbReference type="ARBA" id="ARBA00023136"/>
    </source>
</evidence>
<evidence type="ECO:0000313" key="15">
    <source>
        <dbReference type="EMBL" id="QCF25686.1"/>
    </source>
</evidence>
<keyword evidence="6 13" id="KW-0812">Transmembrane</keyword>
<evidence type="ECO:0000256" key="1">
    <source>
        <dbReference type="ARBA" id="ARBA00004651"/>
    </source>
</evidence>
<feature type="region of interest" description="Disordered" evidence="14">
    <location>
        <begin position="357"/>
        <end position="378"/>
    </location>
</feature>
<keyword evidence="15" id="KW-0969">Cilium</keyword>
<keyword evidence="9 13" id="KW-1133">Transmembrane helix</keyword>
<dbReference type="PRINTS" id="PR00950">
    <property type="entry name" value="TYPE3IMSPROT"/>
</dbReference>
<evidence type="ECO:0000256" key="11">
    <source>
        <dbReference type="ARBA" id="ARBA00023225"/>
    </source>
</evidence>
<dbReference type="PANTHER" id="PTHR30531:SF12">
    <property type="entry name" value="FLAGELLAR BIOSYNTHETIC PROTEIN FLHB"/>
    <property type="match status" value="1"/>
</dbReference>
<dbReference type="Gene3D" id="3.40.1690.10">
    <property type="entry name" value="secretion proteins EscU"/>
    <property type="match status" value="1"/>
</dbReference>
<accession>A0A4P7XFI0</accession>
<dbReference type="FunFam" id="3.40.1690.10:FF:000001">
    <property type="entry name" value="Flagellar biosynthetic protein FlhB"/>
    <property type="match status" value="1"/>
</dbReference>
<feature type="region of interest" description="Disordered" evidence="14">
    <location>
        <begin position="1"/>
        <end position="29"/>
    </location>
</feature>
<dbReference type="NCBIfam" id="TIGR00328">
    <property type="entry name" value="flhB"/>
    <property type="match status" value="1"/>
</dbReference>
<keyword evidence="10 13" id="KW-0472">Membrane</keyword>
<dbReference type="Gene3D" id="6.10.250.2080">
    <property type="match status" value="1"/>
</dbReference>
<dbReference type="InterPro" id="IPR029025">
    <property type="entry name" value="T3SS_substrate_exporter_C"/>
</dbReference>
<dbReference type="InterPro" id="IPR006136">
    <property type="entry name" value="FlhB"/>
</dbReference>
<evidence type="ECO:0000256" key="6">
    <source>
        <dbReference type="ARBA" id="ARBA00022692"/>
    </source>
</evidence>
<organism evidence="15 16">
    <name type="scientific">Hydrocarboniclastica marina</name>
    <dbReference type="NCBI Taxonomy" id="2259620"/>
    <lineage>
        <taxon>Bacteria</taxon>
        <taxon>Pseudomonadati</taxon>
        <taxon>Pseudomonadota</taxon>
        <taxon>Gammaproteobacteria</taxon>
        <taxon>Alteromonadales</taxon>
        <taxon>Alteromonadaceae</taxon>
        <taxon>Hydrocarboniclastica</taxon>
    </lineage>
</organism>
<proteinExistence type="inferred from homology"/>
<evidence type="ECO:0000256" key="7">
    <source>
        <dbReference type="ARBA" id="ARBA00022795"/>
    </source>
</evidence>
<feature type="compositionally biased region" description="Basic and acidic residues" evidence="14">
    <location>
        <begin position="10"/>
        <end position="29"/>
    </location>
</feature>
<evidence type="ECO:0000256" key="5">
    <source>
        <dbReference type="ARBA" id="ARBA00022475"/>
    </source>
</evidence>
<dbReference type="Proteomes" id="UP000298049">
    <property type="component" value="Chromosome"/>
</dbReference>
<evidence type="ECO:0000256" key="13">
    <source>
        <dbReference type="RuleBase" id="RU364091"/>
    </source>
</evidence>
<dbReference type="RefSeq" id="WP_136548215.1">
    <property type="nucleotide sequence ID" value="NZ_CP031093.1"/>
</dbReference>
<evidence type="ECO:0000256" key="3">
    <source>
        <dbReference type="ARBA" id="ARBA00021622"/>
    </source>
</evidence>
<comment type="subcellular location">
    <subcellularLocation>
        <location evidence="1">Cell membrane</location>
        <topology evidence="1">Multi-pass membrane protein</topology>
    </subcellularLocation>
</comment>
<name>A0A4P7XFI0_9ALTE</name>
<evidence type="ECO:0000256" key="14">
    <source>
        <dbReference type="SAM" id="MobiDB-lite"/>
    </source>
</evidence>
<comment type="function">
    <text evidence="12 13">Required for formation of the rod structure in the basal body of the flagellar apparatus. Together with FliI and FliH, may constitute the export apparatus of flagellin.</text>
</comment>
<evidence type="ECO:0000256" key="8">
    <source>
        <dbReference type="ARBA" id="ARBA00022927"/>
    </source>
</evidence>